<evidence type="ECO:0000313" key="16">
    <source>
        <dbReference type="Proteomes" id="UP000288215"/>
    </source>
</evidence>
<keyword evidence="8" id="KW-0408">Iron</keyword>
<evidence type="ECO:0000256" key="11">
    <source>
        <dbReference type="ARBA" id="ARBA00026011"/>
    </source>
</evidence>
<dbReference type="Pfam" id="PF02943">
    <property type="entry name" value="FeThRed_B"/>
    <property type="match status" value="1"/>
</dbReference>
<dbReference type="InterPro" id="IPR024934">
    <property type="entry name" value="Rubredoxin-like_dom"/>
</dbReference>
<evidence type="ECO:0000256" key="5">
    <source>
        <dbReference type="ARBA" id="ARBA00022485"/>
    </source>
</evidence>
<dbReference type="SUPFAM" id="SSF57662">
    <property type="entry name" value="Ferredoxin thioredoxin reductase (FTR), catalytic beta chain"/>
    <property type="match status" value="1"/>
</dbReference>
<accession>A0A3S3VGL9</accession>
<evidence type="ECO:0000256" key="4">
    <source>
        <dbReference type="ARBA" id="ARBA00012358"/>
    </source>
</evidence>
<proteinExistence type="inferred from homology"/>
<comment type="function">
    <text evidence="2">Catalytic subunit of the ferredoxin-thioredoxin reductase (FTR), which catalyzes the two-electron reduction of thioredoxins by the electrons provided by reduced ferredoxin.</text>
</comment>
<dbReference type="EMBL" id="RXGA01000001">
    <property type="protein sequence ID" value="RWX74088.1"/>
    <property type="molecule type" value="Genomic_DNA"/>
</dbReference>
<evidence type="ECO:0000256" key="2">
    <source>
        <dbReference type="ARBA" id="ARBA00003945"/>
    </source>
</evidence>
<keyword evidence="5" id="KW-0004">4Fe-4S</keyword>
<evidence type="ECO:0000256" key="9">
    <source>
        <dbReference type="ARBA" id="ARBA00023014"/>
    </source>
</evidence>
<dbReference type="PANTHER" id="PTHR35113:SF1">
    <property type="entry name" value="FERREDOXIN-THIOREDOXIN REDUCTASE CATALYTIC CHAIN, CHLOROPLASTIC"/>
    <property type="match status" value="1"/>
</dbReference>
<evidence type="ECO:0000256" key="6">
    <source>
        <dbReference type="ARBA" id="ARBA00022723"/>
    </source>
</evidence>
<dbReference type="PROSITE" id="PS50903">
    <property type="entry name" value="RUBREDOXIN_LIKE"/>
    <property type="match status" value="1"/>
</dbReference>
<evidence type="ECO:0000313" key="15">
    <source>
        <dbReference type="EMBL" id="RWX74088.1"/>
    </source>
</evidence>
<keyword evidence="10" id="KW-1015">Disulfide bond</keyword>
<comment type="cofactor">
    <cofactor evidence="1">
        <name>[4Fe-4S] cluster</name>
        <dbReference type="ChEBI" id="CHEBI:49883"/>
    </cofactor>
</comment>
<dbReference type="Proteomes" id="UP000288215">
    <property type="component" value="Unassembled WGS sequence"/>
</dbReference>
<dbReference type="Gene3D" id="3.90.460.10">
    <property type="entry name" value="Ferredoxin thioredoxin reductase catalytic beta subunit"/>
    <property type="match status" value="1"/>
</dbReference>
<dbReference type="InterPro" id="IPR048574">
    <property type="entry name" value="RUBY_RBDX"/>
</dbReference>
<dbReference type="GO" id="GO:0016730">
    <property type="term" value="F:oxidoreductase activity, acting on iron-sulfur proteins as donors"/>
    <property type="evidence" value="ECO:0007669"/>
    <property type="project" value="InterPro"/>
</dbReference>
<evidence type="ECO:0000259" key="14">
    <source>
        <dbReference type="PROSITE" id="PS50903"/>
    </source>
</evidence>
<comment type="similarity">
    <text evidence="3">Belongs to the ferredoxin thioredoxin reductase beta subunit family.</text>
</comment>
<dbReference type="Pfam" id="PF21349">
    <property type="entry name" value="RUBY_RBDX"/>
    <property type="match status" value="1"/>
</dbReference>
<name>A0A3S3VGL9_METS7</name>
<reference evidence="15 16" key="1">
    <citation type="submission" date="2018-12" db="EMBL/GenBank/DDBJ databases">
        <title>The complete genome of the methanogenic archaea of the candidate phylum Verstraetearchaeota, obtained from the metagenome of underground thermal water.</title>
        <authorList>
            <person name="Kadnikov V.V."/>
            <person name="Mardanov A.V."/>
            <person name="Beletsky A.V."/>
            <person name="Karnachuk O.V."/>
            <person name="Ravin N.V."/>
        </authorList>
    </citation>
    <scope>NUCLEOTIDE SEQUENCE [LARGE SCALE GENOMIC DNA]</scope>
    <source>
        <strain evidence="15">Ch88</strain>
    </source>
</reference>
<evidence type="ECO:0000256" key="12">
    <source>
        <dbReference type="ARBA" id="ARBA00030295"/>
    </source>
</evidence>
<evidence type="ECO:0000256" key="1">
    <source>
        <dbReference type="ARBA" id="ARBA00001966"/>
    </source>
</evidence>
<evidence type="ECO:0000256" key="3">
    <source>
        <dbReference type="ARBA" id="ARBA00007941"/>
    </source>
</evidence>
<dbReference type="GO" id="GO:0051539">
    <property type="term" value="F:4 iron, 4 sulfur cluster binding"/>
    <property type="evidence" value="ECO:0007669"/>
    <property type="project" value="UniProtKB-KW"/>
</dbReference>
<comment type="subunit">
    <text evidence="11">Heterodimer of subunit A (variable subunit) and subunit B (catalytic subunit). Heterodimeric FTR forms a complex with ferredoxin and thioredoxin.</text>
</comment>
<comment type="catalytic activity">
    <reaction evidence="13">
        <text>[thioredoxin]-disulfide + 2 reduced [2Fe-2S]-[ferredoxin] + 2 H(+) = [thioredoxin]-dithiol + 2 oxidized [2Fe-2S]-[ferredoxin]</text>
        <dbReference type="Rhea" id="RHEA:42336"/>
        <dbReference type="Rhea" id="RHEA-COMP:10000"/>
        <dbReference type="Rhea" id="RHEA-COMP:10001"/>
        <dbReference type="Rhea" id="RHEA-COMP:10698"/>
        <dbReference type="Rhea" id="RHEA-COMP:10700"/>
        <dbReference type="ChEBI" id="CHEBI:15378"/>
        <dbReference type="ChEBI" id="CHEBI:29950"/>
        <dbReference type="ChEBI" id="CHEBI:33737"/>
        <dbReference type="ChEBI" id="CHEBI:33738"/>
        <dbReference type="ChEBI" id="CHEBI:50058"/>
        <dbReference type="EC" id="1.8.7.2"/>
    </reaction>
</comment>
<dbReference type="InterPro" id="IPR036644">
    <property type="entry name" value="FTR_bsu_sf"/>
</dbReference>
<dbReference type="AlphaFoldDB" id="A0A3S3VGL9"/>
<dbReference type="InterPro" id="IPR004209">
    <property type="entry name" value="FTR_bsu"/>
</dbReference>
<keyword evidence="6" id="KW-0479">Metal-binding</keyword>
<keyword evidence="7" id="KW-0560">Oxidoreductase</keyword>
<evidence type="ECO:0000256" key="10">
    <source>
        <dbReference type="ARBA" id="ARBA00023157"/>
    </source>
</evidence>
<evidence type="ECO:0000256" key="7">
    <source>
        <dbReference type="ARBA" id="ARBA00023002"/>
    </source>
</evidence>
<dbReference type="SUPFAM" id="SSF57802">
    <property type="entry name" value="Rubredoxin-like"/>
    <property type="match status" value="1"/>
</dbReference>
<dbReference type="PANTHER" id="PTHR35113">
    <property type="entry name" value="FERREDOXIN-THIOREDOXIN REDUCTASE CATALYTIC CHAIN, CHLOROPLASTIC"/>
    <property type="match status" value="1"/>
</dbReference>
<dbReference type="Gene3D" id="2.20.28.10">
    <property type="match status" value="1"/>
</dbReference>
<evidence type="ECO:0000256" key="13">
    <source>
        <dbReference type="ARBA" id="ARBA00048150"/>
    </source>
</evidence>
<feature type="domain" description="Rubredoxin-like" evidence="14">
    <location>
        <begin position="152"/>
        <end position="186"/>
    </location>
</feature>
<comment type="caution">
    <text evidence="15">The sequence shown here is derived from an EMBL/GenBank/DDBJ whole genome shotgun (WGS) entry which is preliminary data.</text>
</comment>
<evidence type="ECO:0000256" key="8">
    <source>
        <dbReference type="ARBA" id="ARBA00023004"/>
    </source>
</evidence>
<gene>
    <name evidence="15" type="ORF">Metus_0113</name>
</gene>
<protein>
    <recommendedName>
        <fullName evidence="4">ferredoxin:thioredoxin reductase</fullName>
        <ecNumber evidence="4">1.8.7.2</ecNumber>
    </recommendedName>
    <alternativeName>
        <fullName evidence="12">Ferredoxin-thioredoxin reductase subunit B</fullName>
    </alternativeName>
</protein>
<dbReference type="EC" id="1.8.7.2" evidence="4"/>
<keyword evidence="9" id="KW-0411">Iron-sulfur</keyword>
<sequence length="192" mass="21616">MTTIDEARRRAESDAKSRGYFLNPDESFLKDLLEGLVENERRYGYPSCPCRIATGNFGLDRDIICPCDYRDADVEEYGACYCALYVRRDVFEGKTPLRPVPERRPAKKQAAALSYASGAPAVGSGGVEKAEIRSVEKEKEKEEKKEGGEPGMKLWYCKQCGYVAFRDEPPYICPICKAKKEMFAEVKLELVG</sequence>
<dbReference type="GO" id="GO:0005506">
    <property type="term" value="F:iron ion binding"/>
    <property type="evidence" value="ECO:0007669"/>
    <property type="project" value="InterPro"/>
</dbReference>
<organism evidence="15 16">
    <name type="scientific">Methanosuratincola subterraneus</name>
    <dbReference type="NCBI Taxonomy" id="2593994"/>
    <lineage>
        <taxon>Archaea</taxon>
        <taxon>Thermoproteota</taxon>
        <taxon>Methanosuratincolia</taxon>
        <taxon>Candidatus Methanomethylicales</taxon>
        <taxon>Candidatus Methanomethylicaceae</taxon>
        <taxon>Candidatus Methanosuratincola (ex Vanwonterghem et al. 2016)</taxon>
    </lineage>
</organism>